<dbReference type="RefSeq" id="WP_126472480.1">
    <property type="nucleotide sequence ID" value="NZ_RXOE01000006.1"/>
</dbReference>
<organism evidence="2 3">
    <name type="scientific">Variovorax gossypii</name>
    <dbReference type="NCBI Taxonomy" id="1679495"/>
    <lineage>
        <taxon>Bacteria</taxon>
        <taxon>Pseudomonadati</taxon>
        <taxon>Pseudomonadota</taxon>
        <taxon>Betaproteobacteria</taxon>
        <taxon>Burkholderiales</taxon>
        <taxon>Comamonadaceae</taxon>
        <taxon>Variovorax</taxon>
    </lineage>
</organism>
<dbReference type="InterPro" id="IPR036457">
    <property type="entry name" value="PPM-type-like_dom_sf"/>
</dbReference>
<dbReference type="SMART" id="SM00331">
    <property type="entry name" value="PP2C_SIG"/>
    <property type="match status" value="1"/>
</dbReference>
<protein>
    <submittedName>
        <fullName evidence="2">Serine/threonine-protein phosphatase</fullName>
    </submittedName>
</protein>
<dbReference type="Pfam" id="PF13672">
    <property type="entry name" value="PP2C_2"/>
    <property type="match status" value="1"/>
</dbReference>
<sequence length="271" mass="29218">MLEATRSSSSFTVPISTSQFSCVGERSGNQDAIGYHLDERNGCFVVSDGVGGNAGGELASRIAVDTALDTFVIAPSLDAGNIQRCVKAANDAILAKQRELTEQSRMSATFVSLFVDRITNQACWAHVGDSRLYWFRRGALMQRTEDHSLSERSGDAAASHQNGGERLVKTNLLYRALGARATAEATITTPQRLADGDAFLLCTDGLWQLISQQVMERSLQLADSAEEWLALIRRAAEAKADDSQDNYSALAVWVGFPQQVTLAGAASPRNG</sequence>
<dbReference type="GO" id="GO:0004722">
    <property type="term" value="F:protein serine/threonine phosphatase activity"/>
    <property type="evidence" value="ECO:0007669"/>
    <property type="project" value="InterPro"/>
</dbReference>
<dbReference type="SMART" id="SM00332">
    <property type="entry name" value="PP2Cc"/>
    <property type="match status" value="1"/>
</dbReference>
<dbReference type="PANTHER" id="PTHR13832">
    <property type="entry name" value="PROTEIN PHOSPHATASE 2C"/>
    <property type="match status" value="1"/>
</dbReference>
<comment type="caution">
    <text evidence="2">The sequence shown here is derived from an EMBL/GenBank/DDBJ whole genome shotgun (WGS) entry which is preliminary data.</text>
</comment>
<evidence type="ECO:0000313" key="3">
    <source>
        <dbReference type="Proteomes" id="UP000267418"/>
    </source>
</evidence>
<dbReference type="SUPFAM" id="SSF81606">
    <property type="entry name" value="PP2C-like"/>
    <property type="match status" value="1"/>
</dbReference>
<reference evidence="2 3" key="1">
    <citation type="submission" date="2018-12" db="EMBL/GenBank/DDBJ databases">
        <title>The genome of Variovorax gossypii DSM 100435.</title>
        <authorList>
            <person name="Gao J."/>
            <person name="Sun J."/>
        </authorList>
    </citation>
    <scope>NUCLEOTIDE SEQUENCE [LARGE SCALE GENOMIC DNA]</scope>
    <source>
        <strain evidence="2 3">DSM 100435</strain>
    </source>
</reference>
<name>A0A3S0Q8B0_9BURK</name>
<dbReference type="OrthoDB" id="9801841at2"/>
<proteinExistence type="predicted"/>
<dbReference type="EMBL" id="RXOE01000006">
    <property type="protein sequence ID" value="RTQ32587.1"/>
    <property type="molecule type" value="Genomic_DNA"/>
</dbReference>
<dbReference type="CDD" id="cd00143">
    <property type="entry name" value="PP2Cc"/>
    <property type="match status" value="1"/>
</dbReference>
<gene>
    <name evidence="2" type="ORF">EJP69_21860</name>
</gene>
<dbReference type="Gene3D" id="3.60.40.10">
    <property type="entry name" value="PPM-type phosphatase domain"/>
    <property type="match status" value="1"/>
</dbReference>
<dbReference type="PROSITE" id="PS51746">
    <property type="entry name" value="PPM_2"/>
    <property type="match status" value="1"/>
</dbReference>
<accession>A0A3S0Q8B0</accession>
<dbReference type="AlphaFoldDB" id="A0A3S0Q8B0"/>
<keyword evidence="3" id="KW-1185">Reference proteome</keyword>
<dbReference type="Proteomes" id="UP000267418">
    <property type="component" value="Unassembled WGS sequence"/>
</dbReference>
<evidence type="ECO:0000313" key="2">
    <source>
        <dbReference type="EMBL" id="RTQ32587.1"/>
    </source>
</evidence>
<dbReference type="PANTHER" id="PTHR13832:SF827">
    <property type="entry name" value="PROTEIN PHOSPHATASE 1L"/>
    <property type="match status" value="1"/>
</dbReference>
<dbReference type="InterPro" id="IPR001932">
    <property type="entry name" value="PPM-type_phosphatase-like_dom"/>
</dbReference>
<evidence type="ECO:0000259" key="1">
    <source>
        <dbReference type="PROSITE" id="PS51746"/>
    </source>
</evidence>
<feature type="domain" description="PPM-type phosphatase" evidence="1">
    <location>
        <begin position="12"/>
        <end position="254"/>
    </location>
</feature>
<dbReference type="InterPro" id="IPR015655">
    <property type="entry name" value="PP2C"/>
</dbReference>